<evidence type="ECO:0000256" key="6">
    <source>
        <dbReference type="ARBA" id="ARBA00022500"/>
    </source>
</evidence>
<dbReference type="Pfam" id="PF02050">
    <property type="entry name" value="FliJ"/>
    <property type="match status" value="1"/>
</dbReference>
<dbReference type="InterPro" id="IPR012823">
    <property type="entry name" value="Flagell_FliJ"/>
</dbReference>
<dbReference type="Proteomes" id="UP000184241">
    <property type="component" value="Unassembled WGS sequence"/>
</dbReference>
<gene>
    <name evidence="11" type="ORF">SAMN02745941_01750</name>
</gene>
<dbReference type="InterPro" id="IPR053716">
    <property type="entry name" value="Flag_assembly_chemotaxis_eff"/>
</dbReference>
<evidence type="ECO:0000256" key="4">
    <source>
        <dbReference type="ARBA" id="ARBA00022448"/>
    </source>
</evidence>
<dbReference type="AlphaFoldDB" id="A0A1M5Y035"/>
<comment type="similarity">
    <text evidence="2">Belongs to the FliJ family.</text>
</comment>
<evidence type="ECO:0000256" key="1">
    <source>
        <dbReference type="ARBA" id="ARBA00004413"/>
    </source>
</evidence>
<keyword evidence="5" id="KW-1003">Cell membrane</keyword>
<dbReference type="GO" id="GO:0071973">
    <property type="term" value="P:bacterial-type flagellum-dependent cell motility"/>
    <property type="evidence" value="ECO:0007669"/>
    <property type="project" value="InterPro"/>
</dbReference>
<evidence type="ECO:0000256" key="9">
    <source>
        <dbReference type="ARBA" id="ARBA00023136"/>
    </source>
</evidence>
<dbReference type="GO" id="GO:0006935">
    <property type="term" value="P:chemotaxis"/>
    <property type="evidence" value="ECO:0007669"/>
    <property type="project" value="UniProtKB-KW"/>
</dbReference>
<evidence type="ECO:0000313" key="11">
    <source>
        <dbReference type="EMBL" id="SHI05299.1"/>
    </source>
</evidence>
<evidence type="ECO:0000313" key="12">
    <source>
        <dbReference type="Proteomes" id="UP000184241"/>
    </source>
</evidence>
<protein>
    <recommendedName>
        <fullName evidence="3">Flagellar FliJ protein</fullName>
    </recommendedName>
</protein>
<evidence type="ECO:0000256" key="2">
    <source>
        <dbReference type="ARBA" id="ARBA00010004"/>
    </source>
</evidence>
<reference evidence="11 12" key="1">
    <citation type="submission" date="2016-11" db="EMBL/GenBank/DDBJ databases">
        <authorList>
            <person name="Jaros S."/>
            <person name="Januszkiewicz K."/>
            <person name="Wedrychowicz H."/>
        </authorList>
    </citation>
    <scope>NUCLEOTIDE SEQUENCE [LARGE SCALE GENOMIC DNA]</scope>
    <source>
        <strain evidence="11 12">DSM 6191</strain>
    </source>
</reference>
<keyword evidence="8" id="KW-0653">Protein transport</keyword>
<keyword evidence="9" id="KW-0472">Membrane</keyword>
<keyword evidence="10" id="KW-1006">Bacterial flagellum protein export</keyword>
<keyword evidence="11" id="KW-0282">Flagellum</keyword>
<dbReference type="Gene3D" id="1.10.287.1700">
    <property type="match status" value="1"/>
</dbReference>
<evidence type="ECO:0000256" key="10">
    <source>
        <dbReference type="ARBA" id="ARBA00023225"/>
    </source>
</evidence>
<accession>A0A1M5Y035</accession>
<dbReference type="RefSeq" id="WP_073018657.1">
    <property type="nucleotide sequence ID" value="NZ_FQXU01000005.1"/>
</dbReference>
<evidence type="ECO:0000256" key="7">
    <source>
        <dbReference type="ARBA" id="ARBA00022795"/>
    </source>
</evidence>
<keyword evidence="7" id="KW-1005">Bacterial flagellum biogenesis</keyword>
<evidence type="ECO:0000256" key="8">
    <source>
        <dbReference type="ARBA" id="ARBA00022927"/>
    </source>
</evidence>
<name>A0A1M5Y035_9CLOT</name>
<keyword evidence="11" id="KW-0966">Cell projection</keyword>
<keyword evidence="11" id="KW-0969">Cilium</keyword>
<evidence type="ECO:0000256" key="5">
    <source>
        <dbReference type="ARBA" id="ARBA00022475"/>
    </source>
</evidence>
<dbReference type="GO" id="GO:0009288">
    <property type="term" value="C:bacterial-type flagellum"/>
    <property type="evidence" value="ECO:0007669"/>
    <property type="project" value="InterPro"/>
</dbReference>
<dbReference type="GO" id="GO:0005886">
    <property type="term" value="C:plasma membrane"/>
    <property type="evidence" value="ECO:0007669"/>
    <property type="project" value="UniProtKB-SubCell"/>
</dbReference>
<proteinExistence type="inferred from homology"/>
<comment type="subcellular location">
    <subcellularLocation>
        <location evidence="1">Cell membrane</location>
        <topology evidence="1">Peripheral membrane protein</topology>
        <orientation evidence="1">Cytoplasmic side</orientation>
    </subcellularLocation>
</comment>
<dbReference type="EMBL" id="FQXU01000005">
    <property type="protein sequence ID" value="SHI05299.1"/>
    <property type="molecule type" value="Genomic_DNA"/>
</dbReference>
<dbReference type="GO" id="GO:0015031">
    <property type="term" value="P:protein transport"/>
    <property type="evidence" value="ECO:0007669"/>
    <property type="project" value="UniProtKB-KW"/>
</dbReference>
<sequence length="146" mass="17569">MADRFVFGLEKLLDIRVKKEEESIREFQEVTRQKKIVEDHLTSLKDDYEKHKGIKKGESVVYQKIKRNYLMALTQGIDQTERELVDKSKQVDYKREIVKQKTVDRKTVELLKDKKFQAFKQEQDRVERVSNDEFALYSYFRNSERG</sequence>
<organism evidence="11 12">
    <name type="scientific">Clostridium intestinale DSM 6191</name>
    <dbReference type="NCBI Taxonomy" id="1121320"/>
    <lineage>
        <taxon>Bacteria</taxon>
        <taxon>Bacillati</taxon>
        <taxon>Bacillota</taxon>
        <taxon>Clostridia</taxon>
        <taxon>Eubacteriales</taxon>
        <taxon>Clostridiaceae</taxon>
        <taxon>Clostridium</taxon>
    </lineage>
</organism>
<keyword evidence="6" id="KW-0145">Chemotaxis</keyword>
<evidence type="ECO:0000256" key="3">
    <source>
        <dbReference type="ARBA" id="ARBA00020392"/>
    </source>
</evidence>
<keyword evidence="4" id="KW-0813">Transport</keyword>
<dbReference type="NCBIfam" id="TIGR02473">
    <property type="entry name" value="flagell_FliJ"/>
    <property type="match status" value="1"/>
</dbReference>
<dbReference type="GO" id="GO:0044781">
    <property type="term" value="P:bacterial-type flagellum organization"/>
    <property type="evidence" value="ECO:0007669"/>
    <property type="project" value="UniProtKB-KW"/>
</dbReference>